<sequence>MRESTLMNIHTKPDHSPVLSSRASGTLTVVNRQDIMDFTRDLEDAVRDIGMAAKQSSDVKEKVGALMISLEGRSWWGQVTSGLSGGTDKELAILVQGLGASLAITQKVVQVVLKVMTQKNQVLHAFNEALVKKIAMVTADTRTLDSNQKVVVKDFLTQLQKQVFDQIQQQEMVDSLELRMIDCEAWREEKECNDQLVSTQLAMQGESQKVATERIQKMEGSAKAHADRTDQLAQLQTSDSRRITELEREAQVVTDRLEASDNYNRVLAGRVDVLEAKCADLAEQVRMLTERDNAVKAGLEQLSGQITQLQRVDVEQRALIGAFEQRLSILEKIGDASRTITARILHYAPVMAASLLGVVAVYLSLAR</sequence>
<keyword evidence="4" id="KW-1185">Reference proteome</keyword>
<keyword evidence="2" id="KW-1133">Transmembrane helix</keyword>
<name>A0ABV8ZSJ3_9NEIS</name>
<evidence type="ECO:0000256" key="1">
    <source>
        <dbReference type="SAM" id="MobiDB-lite"/>
    </source>
</evidence>
<feature type="region of interest" description="Disordered" evidence="1">
    <location>
        <begin position="1"/>
        <end position="20"/>
    </location>
</feature>
<reference evidence="4" key="1">
    <citation type="journal article" date="2019" name="Int. J. Syst. Evol. Microbiol.">
        <title>The Global Catalogue of Microorganisms (GCM) 10K type strain sequencing project: providing services to taxonomists for standard genome sequencing and annotation.</title>
        <authorList>
            <consortium name="The Broad Institute Genomics Platform"/>
            <consortium name="The Broad Institute Genome Sequencing Center for Infectious Disease"/>
            <person name="Wu L."/>
            <person name="Ma J."/>
        </authorList>
    </citation>
    <scope>NUCLEOTIDE SEQUENCE [LARGE SCALE GENOMIC DNA]</scope>
    <source>
        <strain evidence="4">CGMCC 4.7608</strain>
    </source>
</reference>
<keyword evidence="2" id="KW-0812">Transmembrane</keyword>
<dbReference type="EMBL" id="JBHSEK010000005">
    <property type="protein sequence ID" value="MFC4489912.1"/>
    <property type="molecule type" value="Genomic_DNA"/>
</dbReference>
<evidence type="ECO:0000313" key="3">
    <source>
        <dbReference type="EMBL" id="MFC4489912.1"/>
    </source>
</evidence>
<organism evidence="3 4">
    <name type="scientific">Chromobacterium aquaticum</name>
    <dbReference type="NCBI Taxonomy" id="467180"/>
    <lineage>
        <taxon>Bacteria</taxon>
        <taxon>Pseudomonadati</taxon>
        <taxon>Pseudomonadota</taxon>
        <taxon>Betaproteobacteria</taxon>
        <taxon>Neisseriales</taxon>
        <taxon>Chromobacteriaceae</taxon>
        <taxon>Chromobacterium</taxon>
    </lineage>
</organism>
<feature type="transmembrane region" description="Helical" evidence="2">
    <location>
        <begin position="344"/>
        <end position="365"/>
    </location>
</feature>
<protein>
    <submittedName>
        <fullName evidence="3">Uncharacterized protein</fullName>
    </submittedName>
</protein>
<dbReference type="Proteomes" id="UP001595999">
    <property type="component" value="Unassembled WGS sequence"/>
</dbReference>
<accession>A0ABV8ZSJ3</accession>
<keyword evidence="2" id="KW-0472">Membrane</keyword>
<evidence type="ECO:0000313" key="4">
    <source>
        <dbReference type="Proteomes" id="UP001595999"/>
    </source>
</evidence>
<comment type="caution">
    <text evidence="3">The sequence shown here is derived from an EMBL/GenBank/DDBJ whole genome shotgun (WGS) entry which is preliminary data.</text>
</comment>
<dbReference type="RefSeq" id="WP_231460709.1">
    <property type="nucleotide sequence ID" value="NZ_JAJOHW010000004.1"/>
</dbReference>
<evidence type="ECO:0000256" key="2">
    <source>
        <dbReference type="SAM" id="Phobius"/>
    </source>
</evidence>
<gene>
    <name evidence="3" type="ORF">ACFO0R_09805</name>
</gene>
<proteinExistence type="predicted"/>